<reference evidence="2" key="1">
    <citation type="submission" date="2011-08" db="EMBL/GenBank/DDBJ databases">
        <authorList>
            <person name="Rombauts S."/>
        </authorList>
    </citation>
    <scope>NUCLEOTIDE SEQUENCE</scope>
    <source>
        <strain evidence="2">London</strain>
    </source>
</reference>
<evidence type="ECO:0000313" key="1">
    <source>
        <dbReference type="EnsemblMetazoa" id="tetur23g01250.1"/>
    </source>
</evidence>
<dbReference type="AlphaFoldDB" id="T1KVN1"/>
<evidence type="ECO:0000313" key="2">
    <source>
        <dbReference type="Proteomes" id="UP000015104"/>
    </source>
</evidence>
<dbReference type="HOGENOM" id="CLU_2906968_0_0_1"/>
<dbReference type="EnsemblMetazoa" id="tetur23g01250.1">
    <property type="protein sequence ID" value="tetur23g01250.1"/>
    <property type="gene ID" value="tetur23g01250"/>
</dbReference>
<name>T1KVN1_TETUR</name>
<reference evidence="1" key="2">
    <citation type="submission" date="2015-06" db="UniProtKB">
        <authorList>
            <consortium name="EnsemblMetazoa"/>
        </authorList>
    </citation>
    <scope>IDENTIFICATION</scope>
</reference>
<protein>
    <submittedName>
        <fullName evidence="1">Uncharacterized protein</fullName>
    </submittedName>
</protein>
<dbReference type="Proteomes" id="UP000015104">
    <property type="component" value="Unassembled WGS sequence"/>
</dbReference>
<dbReference type="EMBL" id="CAEY01000613">
    <property type="status" value="NOT_ANNOTATED_CDS"/>
    <property type="molecule type" value="Genomic_DNA"/>
</dbReference>
<accession>T1KVN1</accession>
<proteinExistence type="predicted"/>
<organism evidence="1 2">
    <name type="scientific">Tetranychus urticae</name>
    <name type="common">Two-spotted spider mite</name>
    <dbReference type="NCBI Taxonomy" id="32264"/>
    <lineage>
        <taxon>Eukaryota</taxon>
        <taxon>Metazoa</taxon>
        <taxon>Ecdysozoa</taxon>
        <taxon>Arthropoda</taxon>
        <taxon>Chelicerata</taxon>
        <taxon>Arachnida</taxon>
        <taxon>Acari</taxon>
        <taxon>Acariformes</taxon>
        <taxon>Trombidiformes</taxon>
        <taxon>Prostigmata</taxon>
        <taxon>Eleutherengona</taxon>
        <taxon>Raphignathae</taxon>
        <taxon>Tetranychoidea</taxon>
        <taxon>Tetranychidae</taxon>
        <taxon>Tetranychus</taxon>
    </lineage>
</organism>
<keyword evidence="2" id="KW-1185">Reference proteome</keyword>
<sequence>MVSLFRVGLTFKMVGFINLQLDITLYNSNEENPNLNLCERTTESLLVFLDEIYKNRVILSSM</sequence>